<feature type="transmembrane region" description="Helical" evidence="1">
    <location>
        <begin position="249"/>
        <end position="271"/>
    </location>
</feature>
<evidence type="ECO:0000313" key="2">
    <source>
        <dbReference type="EMBL" id="KAJ9615357.1"/>
    </source>
</evidence>
<dbReference type="EMBL" id="JAPDRK010000002">
    <property type="protein sequence ID" value="KAJ9615357.1"/>
    <property type="molecule type" value="Genomic_DNA"/>
</dbReference>
<keyword evidence="3" id="KW-1185">Reference proteome</keyword>
<protein>
    <submittedName>
        <fullName evidence="2">Uncharacterized protein</fullName>
    </submittedName>
</protein>
<keyword evidence="1" id="KW-0472">Membrane</keyword>
<keyword evidence="1" id="KW-0812">Transmembrane</keyword>
<evidence type="ECO:0000256" key="1">
    <source>
        <dbReference type="SAM" id="Phobius"/>
    </source>
</evidence>
<dbReference type="PANTHER" id="PTHR35043:SF8">
    <property type="entry name" value="DUF4220 DOMAIN-CONTAINING PROTEIN"/>
    <property type="match status" value="1"/>
</dbReference>
<name>A0AA38XKV1_9EURO</name>
<dbReference type="Proteomes" id="UP001172673">
    <property type="component" value="Unassembled WGS sequence"/>
</dbReference>
<proteinExistence type="predicted"/>
<feature type="transmembrane region" description="Helical" evidence="1">
    <location>
        <begin position="143"/>
        <end position="161"/>
    </location>
</feature>
<sequence>MPEETDTGRWIYLKNKLQWMLFALIFPEVITGIGAEQWASAFQCVQDLAESGHTNWTMRHAFYANMGGFLLESPDFPAFPIDGQQIGYLVERKYLNFPDIDEKTIWDKNKADGFARAVTVVQIGWFCIQCIGRAIQHLPISTLELTTLTFIFCTLCTFFFWNHKPLDAETRIVLRTETPIAEVLVNAGDIASKPYTRTPLDFVKPARSRTSMLTLFWLGLEILLNFDMESKHRPIRAFGESKTTPPRGLRFSDLCFGLVFTFAYVGLHLVAWNFTFPTSTERILWRTASLSLAGLLVLYFISDFIGVVYPRQAAQFFYGQHAATIYDILAVSPPIMRYAPSAIVLTCYSLARWYILVEGFVGLRALPMGVYKSVNWSNFIPHI</sequence>
<keyword evidence="1" id="KW-1133">Transmembrane helix</keyword>
<dbReference type="AlphaFoldDB" id="A0AA38XKV1"/>
<evidence type="ECO:0000313" key="3">
    <source>
        <dbReference type="Proteomes" id="UP001172673"/>
    </source>
</evidence>
<comment type="caution">
    <text evidence="2">The sequence shown here is derived from an EMBL/GenBank/DDBJ whole genome shotgun (WGS) entry which is preliminary data.</text>
</comment>
<accession>A0AA38XKV1</accession>
<reference evidence="2" key="1">
    <citation type="submission" date="2022-10" db="EMBL/GenBank/DDBJ databases">
        <title>Culturing micro-colonial fungi from biological soil crusts in the Mojave desert and describing Neophaeococcomyces mojavensis, and introducing the new genera and species Taxawa tesnikishii.</title>
        <authorList>
            <person name="Kurbessoian T."/>
            <person name="Stajich J.E."/>
        </authorList>
    </citation>
    <scope>NUCLEOTIDE SEQUENCE</scope>
    <source>
        <strain evidence="2">TK_41</strain>
    </source>
</reference>
<feature type="transmembrane region" description="Helical" evidence="1">
    <location>
        <begin position="283"/>
        <end position="301"/>
    </location>
</feature>
<organism evidence="2 3">
    <name type="scientific">Cladophialophora chaetospira</name>
    <dbReference type="NCBI Taxonomy" id="386627"/>
    <lineage>
        <taxon>Eukaryota</taxon>
        <taxon>Fungi</taxon>
        <taxon>Dikarya</taxon>
        <taxon>Ascomycota</taxon>
        <taxon>Pezizomycotina</taxon>
        <taxon>Eurotiomycetes</taxon>
        <taxon>Chaetothyriomycetidae</taxon>
        <taxon>Chaetothyriales</taxon>
        <taxon>Herpotrichiellaceae</taxon>
        <taxon>Cladophialophora</taxon>
    </lineage>
</organism>
<gene>
    <name evidence="2" type="ORF">H2200_001432</name>
</gene>
<dbReference type="PANTHER" id="PTHR35043">
    <property type="entry name" value="TRANSCRIPTION FACTOR DOMAIN-CONTAINING PROTEIN"/>
    <property type="match status" value="1"/>
</dbReference>